<dbReference type="Proteomes" id="UP000189818">
    <property type="component" value="Unassembled WGS sequence"/>
</dbReference>
<sequence length="61" mass="6787">MTTQKKDAFVVRFFKDAGTEEEFQAGTIIQLEPGRFRNFEVAGLVRDPTPSEVKASQPKAA</sequence>
<proteinExistence type="predicted"/>
<dbReference type="OrthoDB" id="7586251at2"/>
<organism evidence="1 2">
    <name type="scientific">Rhizorhabdus histidinilytica</name>
    <dbReference type="NCBI Taxonomy" id="439228"/>
    <lineage>
        <taxon>Bacteria</taxon>
        <taxon>Pseudomonadati</taxon>
        <taxon>Pseudomonadota</taxon>
        <taxon>Alphaproteobacteria</taxon>
        <taxon>Sphingomonadales</taxon>
        <taxon>Sphingomonadaceae</taxon>
        <taxon>Rhizorhabdus</taxon>
    </lineage>
</organism>
<accession>A0A1T5BW39</accession>
<keyword evidence="2" id="KW-1185">Reference proteome</keyword>
<gene>
    <name evidence="1" type="ORF">SAMN06295920_103338</name>
</gene>
<dbReference type="STRING" id="439228.SAMN06295920_103338"/>
<evidence type="ECO:0000313" key="2">
    <source>
        <dbReference type="Proteomes" id="UP000189818"/>
    </source>
</evidence>
<dbReference type="EMBL" id="FUYM01000003">
    <property type="protein sequence ID" value="SKB51538.1"/>
    <property type="molecule type" value="Genomic_DNA"/>
</dbReference>
<evidence type="ECO:0000313" key="1">
    <source>
        <dbReference type="EMBL" id="SKB51538.1"/>
    </source>
</evidence>
<dbReference type="AlphaFoldDB" id="A0A1T5BW39"/>
<protein>
    <submittedName>
        <fullName evidence="1">Uncharacterized protein</fullName>
    </submittedName>
</protein>
<dbReference type="RefSeq" id="WP_079647675.1">
    <property type="nucleotide sequence ID" value="NZ_FUYM01000003.1"/>
</dbReference>
<reference evidence="2" key="1">
    <citation type="submission" date="2017-02" db="EMBL/GenBank/DDBJ databases">
        <authorList>
            <person name="Varghese N."/>
            <person name="Submissions S."/>
        </authorList>
    </citation>
    <scope>NUCLEOTIDE SEQUENCE [LARGE SCALE GENOMIC DNA]</scope>
    <source>
        <strain evidence="2">UM2</strain>
    </source>
</reference>
<name>A0A1T5BW39_9SPHN</name>